<dbReference type="PIRSF" id="PIRSF038994">
    <property type="entry name" value="NagA"/>
    <property type="match status" value="1"/>
</dbReference>
<comment type="cofactor">
    <cofactor evidence="7">
        <name>a divalent metal cation</name>
        <dbReference type="ChEBI" id="CHEBI:60240"/>
    </cofactor>
    <text evidence="7">Binds 1 divalent metal cation per subunit.</text>
</comment>
<gene>
    <name evidence="9" type="ORF">B5G21_07760</name>
</gene>
<dbReference type="InterPro" id="IPR011059">
    <property type="entry name" value="Metal-dep_hydrolase_composite"/>
</dbReference>
<dbReference type="CDD" id="cd00854">
    <property type="entry name" value="NagA"/>
    <property type="match status" value="1"/>
</dbReference>
<dbReference type="SUPFAM" id="SSF51338">
    <property type="entry name" value="Composite domain of metallo-dependent hydrolases"/>
    <property type="match status" value="1"/>
</dbReference>
<dbReference type="GO" id="GO:0006046">
    <property type="term" value="P:N-acetylglucosamine catabolic process"/>
    <property type="evidence" value="ECO:0007669"/>
    <property type="project" value="TreeGrafter"/>
</dbReference>
<dbReference type="Proteomes" id="UP000196560">
    <property type="component" value="Unassembled WGS sequence"/>
</dbReference>
<feature type="binding site" evidence="7">
    <location>
        <position position="220"/>
    </location>
    <ligand>
        <name>Zn(2+)</name>
        <dbReference type="ChEBI" id="CHEBI:29105"/>
    </ligand>
</feature>
<dbReference type="InterPro" id="IPR003764">
    <property type="entry name" value="GlcNAc_6-P_deAcase"/>
</dbReference>
<dbReference type="eggNOG" id="COG1820">
    <property type="taxonomic scope" value="Bacteria"/>
</dbReference>
<evidence type="ECO:0000313" key="10">
    <source>
        <dbReference type="Proteomes" id="UP000196560"/>
    </source>
</evidence>
<feature type="domain" description="Amidohydrolase-related" evidence="8">
    <location>
        <begin position="52"/>
        <end position="383"/>
    </location>
</feature>
<dbReference type="GO" id="GO:0046872">
    <property type="term" value="F:metal ion binding"/>
    <property type="evidence" value="ECO:0007669"/>
    <property type="project" value="UniProtKB-KW"/>
</dbReference>
<evidence type="ECO:0000256" key="3">
    <source>
        <dbReference type="ARBA" id="ARBA00022801"/>
    </source>
</evidence>
<protein>
    <submittedName>
        <fullName evidence="9">N-acetylglucosamine-6-phosphate deacetylase</fullName>
    </submittedName>
</protein>
<evidence type="ECO:0000259" key="8">
    <source>
        <dbReference type="Pfam" id="PF01979"/>
    </source>
</evidence>
<feature type="binding site" evidence="7">
    <location>
        <position position="132"/>
    </location>
    <ligand>
        <name>Zn(2+)</name>
        <dbReference type="ChEBI" id="CHEBI:29105"/>
    </ligand>
</feature>
<keyword evidence="10" id="KW-1185">Reference proteome</keyword>
<evidence type="ECO:0000256" key="5">
    <source>
        <dbReference type="PIRNR" id="PIRNR038994"/>
    </source>
</evidence>
<keyword evidence="3 5" id="KW-0378">Hydrolase</keyword>
<dbReference type="Pfam" id="PF01979">
    <property type="entry name" value="Amidohydro_1"/>
    <property type="match status" value="1"/>
</dbReference>
<evidence type="ECO:0000256" key="7">
    <source>
        <dbReference type="PIRSR" id="PIRSR038994-3"/>
    </source>
</evidence>
<dbReference type="InterPro" id="IPR006680">
    <property type="entry name" value="Amidohydro-rel"/>
</dbReference>
<dbReference type="PANTHER" id="PTHR11113:SF14">
    <property type="entry name" value="N-ACETYLGLUCOSAMINE-6-PHOSPHATE DEACETYLASE"/>
    <property type="match status" value="1"/>
</dbReference>
<feature type="binding site" evidence="7">
    <location>
        <position position="199"/>
    </location>
    <ligand>
        <name>Zn(2+)</name>
        <dbReference type="ChEBI" id="CHEBI:29105"/>
    </ligand>
</feature>
<organism evidence="9 10">
    <name type="scientific">Enorma massiliensis</name>
    <dbReference type="NCBI Taxonomy" id="1472761"/>
    <lineage>
        <taxon>Bacteria</taxon>
        <taxon>Bacillati</taxon>
        <taxon>Actinomycetota</taxon>
        <taxon>Coriobacteriia</taxon>
        <taxon>Coriobacteriales</taxon>
        <taxon>Coriobacteriaceae</taxon>
        <taxon>Enorma</taxon>
    </lineage>
</organism>
<dbReference type="RefSeq" id="WP_087186713.1">
    <property type="nucleotide sequence ID" value="NZ_NFHO01000008.1"/>
</dbReference>
<dbReference type="NCBIfam" id="TIGR00221">
    <property type="entry name" value="nagA"/>
    <property type="match status" value="1"/>
</dbReference>
<evidence type="ECO:0000256" key="6">
    <source>
        <dbReference type="PIRSR" id="PIRSR038994-1"/>
    </source>
</evidence>
<feature type="active site" description="Proton donor/acceptor" evidence="6">
    <location>
        <position position="277"/>
    </location>
</feature>
<evidence type="ECO:0000256" key="2">
    <source>
        <dbReference type="ARBA" id="ARBA00022723"/>
    </source>
</evidence>
<keyword evidence="2 7" id="KW-0479">Metal-binding</keyword>
<dbReference type="STRING" id="1118060.GCA_000311845_01924"/>
<dbReference type="InterPro" id="IPR032466">
    <property type="entry name" value="Metal_Hydrolase"/>
</dbReference>
<evidence type="ECO:0000256" key="4">
    <source>
        <dbReference type="ARBA" id="ARBA00023277"/>
    </source>
</evidence>
<keyword evidence="4 5" id="KW-0119">Carbohydrate metabolism</keyword>
<dbReference type="Gene3D" id="2.30.40.10">
    <property type="entry name" value="Urease, subunit C, domain 1"/>
    <property type="match status" value="1"/>
</dbReference>
<name>A0A1Y3UAL1_9ACTN</name>
<dbReference type="EMBL" id="NFHO01000008">
    <property type="protein sequence ID" value="OUN42350.1"/>
    <property type="molecule type" value="Genomic_DNA"/>
</dbReference>
<comment type="caution">
    <text evidence="9">The sequence shown here is derived from an EMBL/GenBank/DDBJ whole genome shotgun (WGS) entry which is preliminary data.</text>
</comment>
<sequence>MDSSLYIKGATVVLPTGSTRCDVVVENGRITGLPRSYANLRELPELDAEGMTVLPGFIDIHTHGAANVDVNAADEEGLRTIGRFFASQGVTGWLCSVLTDTPEQTLWCMEQAKRVIEGGPYDGAALLGIHLEGPCLSSEYKGAMPEHLLMHTASIDLFREYQDASGGHVRYTTLAPEIPGVEELIPELNALGITCAIGHSGAGYDQSMACVRAGAASATHLGNAMRLFHQHDPAIWGVAIESDLHVEAICDGRHLHPGSVRLYLKSKGWDRVVAITDSIMAAGLPDGNYKLGVNDVVVEDGDAKLASTGVRAGSTLTLAQALRNIVKFADTDVEHAARLMTKNPATLIGFATKGQIACGYDADLTIVDSDLEVARTIVGGRTVYER</sequence>
<proteinExistence type="inferred from homology"/>
<dbReference type="SUPFAM" id="SSF51556">
    <property type="entry name" value="Metallo-dependent hydrolases"/>
    <property type="match status" value="1"/>
</dbReference>
<dbReference type="PANTHER" id="PTHR11113">
    <property type="entry name" value="N-ACETYLGLUCOSAMINE-6-PHOSPHATE DEACETYLASE"/>
    <property type="match status" value="1"/>
</dbReference>
<reference evidence="10" key="1">
    <citation type="submission" date="2017-04" db="EMBL/GenBank/DDBJ databases">
        <title>Function of individual gut microbiota members based on whole genome sequencing of pure cultures obtained from chicken caecum.</title>
        <authorList>
            <person name="Medvecky M."/>
            <person name="Cejkova D."/>
            <person name="Polansky O."/>
            <person name="Karasova D."/>
            <person name="Kubasova T."/>
            <person name="Cizek A."/>
            <person name="Rychlik I."/>
        </authorList>
    </citation>
    <scope>NUCLEOTIDE SEQUENCE [LARGE SCALE GENOMIC DNA]</scope>
    <source>
        <strain evidence="10">An70</strain>
    </source>
</reference>
<accession>A0A1Y3UAL1</accession>
<dbReference type="GO" id="GO:0008448">
    <property type="term" value="F:N-acetylglucosamine-6-phosphate deacetylase activity"/>
    <property type="evidence" value="ECO:0007669"/>
    <property type="project" value="InterPro"/>
</dbReference>
<dbReference type="Gene3D" id="3.20.20.140">
    <property type="entry name" value="Metal-dependent hydrolases"/>
    <property type="match status" value="1"/>
</dbReference>
<comment type="similarity">
    <text evidence="1 5">Belongs to the metallo-dependent hydrolases superfamily. NagA family.</text>
</comment>
<dbReference type="AlphaFoldDB" id="A0A1Y3UAL1"/>
<evidence type="ECO:0000313" key="9">
    <source>
        <dbReference type="EMBL" id="OUN42350.1"/>
    </source>
</evidence>
<evidence type="ECO:0000256" key="1">
    <source>
        <dbReference type="ARBA" id="ARBA00010716"/>
    </source>
</evidence>